<dbReference type="PIRSF" id="PIRSF000538">
    <property type="entry name" value="GlpK"/>
    <property type="match status" value="1"/>
</dbReference>
<dbReference type="InterPro" id="IPR018485">
    <property type="entry name" value="FGGY_C"/>
</dbReference>
<dbReference type="Proteomes" id="UP000010116">
    <property type="component" value="Unassembled WGS sequence"/>
</dbReference>
<evidence type="ECO:0000259" key="9">
    <source>
        <dbReference type="Pfam" id="PF02782"/>
    </source>
</evidence>
<evidence type="ECO:0000313" key="11">
    <source>
        <dbReference type="Proteomes" id="UP000010116"/>
    </source>
</evidence>
<organism evidence="10 11">
    <name type="scientific">SAR86 cluster bacterium SAR86B</name>
    <dbReference type="NCBI Taxonomy" id="1123867"/>
    <lineage>
        <taxon>Bacteria</taxon>
        <taxon>Pseudomonadati</taxon>
        <taxon>Pseudomonadota</taxon>
        <taxon>Gammaproteobacteria</taxon>
        <taxon>SAR86 cluster</taxon>
    </lineage>
</organism>
<dbReference type="GO" id="GO:0006071">
    <property type="term" value="P:glycerol metabolic process"/>
    <property type="evidence" value="ECO:0007669"/>
    <property type="project" value="UniProtKB-KW"/>
</dbReference>
<evidence type="ECO:0000256" key="6">
    <source>
        <dbReference type="ARBA" id="ARBA00022840"/>
    </source>
</evidence>
<keyword evidence="5" id="KW-0319">Glycerol metabolism</keyword>
<keyword evidence="3" id="KW-0547">Nucleotide-binding</keyword>
<dbReference type="InterPro" id="IPR005999">
    <property type="entry name" value="Glycerol_kin"/>
</dbReference>
<evidence type="ECO:0000313" key="10">
    <source>
        <dbReference type="EMBL" id="EJP74108.1"/>
    </source>
</evidence>
<accession>J5KJI4</accession>
<evidence type="ECO:0000256" key="7">
    <source>
        <dbReference type="ARBA" id="ARBA00043149"/>
    </source>
</evidence>
<comment type="similarity">
    <text evidence="1">Belongs to the FGGY kinase family.</text>
</comment>
<dbReference type="Pfam" id="PF02782">
    <property type="entry name" value="FGGY_C"/>
    <property type="match status" value="1"/>
</dbReference>
<dbReference type="SUPFAM" id="SSF53067">
    <property type="entry name" value="Actin-like ATPase domain"/>
    <property type="match status" value="2"/>
</dbReference>
<dbReference type="InterPro" id="IPR018484">
    <property type="entry name" value="FGGY_N"/>
</dbReference>
<dbReference type="FunFam" id="3.30.420.40:FF:000008">
    <property type="entry name" value="Glycerol kinase"/>
    <property type="match status" value="1"/>
</dbReference>
<dbReference type="GO" id="GO:0004370">
    <property type="term" value="F:glycerol kinase activity"/>
    <property type="evidence" value="ECO:0007669"/>
    <property type="project" value="InterPro"/>
</dbReference>
<evidence type="ECO:0000256" key="3">
    <source>
        <dbReference type="ARBA" id="ARBA00022741"/>
    </source>
</evidence>
<evidence type="ECO:0000256" key="1">
    <source>
        <dbReference type="ARBA" id="ARBA00009156"/>
    </source>
</evidence>
<protein>
    <recommendedName>
        <fullName evidence="7">ATP:glycerol 3-phosphotransferase</fullName>
    </recommendedName>
</protein>
<proteinExistence type="inferred from homology"/>
<dbReference type="PANTHER" id="PTHR10196">
    <property type="entry name" value="SUGAR KINASE"/>
    <property type="match status" value="1"/>
</dbReference>
<evidence type="ECO:0000256" key="2">
    <source>
        <dbReference type="ARBA" id="ARBA00022679"/>
    </source>
</evidence>
<dbReference type="EMBL" id="JH611161">
    <property type="protein sequence ID" value="EJP74108.1"/>
    <property type="molecule type" value="Genomic_DNA"/>
</dbReference>
<evidence type="ECO:0000259" key="8">
    <source>
        <dbReference type="Pfam" id="PF00370"/>
    </source>
</evidence>
<keyword evidence="4 10" id="KW-0418">Kinase</keyword>
<keyword evidence="6" id="KW-0067">ATP-binding</keyword>
<sequence length="484" mass="53905">MKKYIAIDQGTTSSRAIIFDQNFTPLSQSQVEYKLSYPQDGWVEVDPQEILNTVIRTTTSVLDEQNSSIPIACGITNQRETTIVWNKKSGEPIYPAIIWQDRRTKKYCDELKEKGFEGIINKKTGLVLDPYFSATKIKWILDNVEGARKEAKKGNLLFGTVDSFLLYNLSEESNHFTDVTNASRTMLFNIENLSWDEELLELFDIPLSMMPTVKACNEHFGSLSHGNKKIPINGMIGDQQGALVGQQCFNRGDMKSTYGTGCFIMVNTKQEKIESSDGLLTTIGYQLKDQDVNYALEGSIYSCGTIVQWLRDGLNFFKNSSDSEDFLSSDGNSNGVKFLPAFNGLGAPHWNSDVRAGFDGITQDNSKKDLINAAFKAICFQTREILELLQDENISVENLFVDGGMVNNKTFCQLLSNVLEKDISLPKNIESTALGAAVIAQLGSGSSLDSLKTNIDKSFQPESGKVAALNKDFQDWKSYIQKSL</sequence>
<dbReference type="InterPro" id="IPR043129">
    <property type="entry name" value="ATPase_NBD"/>
</dbReference>
<name>J5KJI4_9GAMM</name>
<reference evidence="10 11" key="1">
    <citation type="journal article" date="2012" name="ISME J.">
        <title>Genomic insights to SAR86, an abundant and uncultivated marine bacterial lineage.</title>
        <authorList>
            <person name="Dupont C.L."/>
            <person name="Rusch D.B."/>
            <person name="Yooseph S."/>
            <person name="Lombardo M.J."/>
            <person name="Richter R.A."/>
            <person name="Valas R."/>
            <person name="Novotny M."/>
            <person name="Yee-Greenbaum J."/>
            <person name="Selengut J.D."/>
            <person name="Haft D.H."/>
            <person name="Halpern A.L."/>
            <person name="Lasken R.S."/>
            <person name="Nealson K."/>
            <person name="Friedman R."/>
            <person name="Venter J.C."/>
        </authorList>
    </citation>
    <scope>NUCLEOTIDE SEQUENCE [LARGE SCALE GENOMIC DNA]</scope>
</reference>
<keyword evidence="2" id="KW-0808">Transferase</keyword>
<dbReference type="Pfam" id="PF00370">
    <property type="entry name" value="FGGY_N"/>
    <property type="match status" value="1"/>
</dbReference>
<evidence type="ECO:0000256" key="5">
    <source>
        <dbReference type="ARBA" id="ARBA00022798"/>
    </source>
</evidence>
<dbReference type="InterPro" id="IPR000577">
    <property type="entry name" value="Carb_kinase_FGGY"/>
</dbReference>
<feature type="domain" description="Carbohydrate kinase FGGY C-terminal" evidence="9">
    <location>
        <begin position="255"/>
        <end position="440"/>
    </location>
</feature>
<dbReference type="HOGENOM" id="CLU_009281_2_3_6"/>
<dbReference type="GO" id="GO:0005524">
    <property type="term" value="F:ATP binding"/>
    <property type="evidence" value="ECO:0007669"/>
    <property type="project" value="UniProtKB-KW"/>
</dbReference>
<evidence type="ECO:0000256" key="4">
    <source>
        <dbReference type="ARBA" id="ARBA00022777"/>
    </source>
</evidence>
<dbReference type="AlphaFoldDB" id="J5KJI4"/>
<dbReference type="GO" id="GO:0005829">
    <property type="term" value="C:cytosol"/>
    <property type="evidence" value="ECO:0007669"/>
    <property type="project" value="TreeGrafter"/>
</dbReference>
<feature type="domain" description="Carbohydrate kinase FGGY N-terminal" evidence="8">
    <location>
        <begin position="4"/>
        <end position="245"/>
    </location>
</feature>
<dbReference type="InterPro" id="IPR018483">
    <property type="entry name" value="Carb_kinase_FGGY_CS"/>
</dbReference>
<gene>
    <name evidence="10" type="ORF">NT02SARS_1464</name>
</gene>
<dbReference type="GO" id="GO:0006072">
    <property type="term" value="P:glycerol-3-phosphate metabolic process"/>
    <property type="evidence" value="ECO:0007669"/>
    <property type="project" value="InterPro"/>
</dbReference>
<dbReference type="NCBIfam" id="NF000756">
    <property type="entry name" value="PRK00047.1"/>
    <property type="match status" value="1"/>
</dbReference>
<dbReference type="CDD" id="cd07769">
    <property type="entry name" value="ASKHA_NBD_FGGY_GK"/>
    <property type="match status" value="1"/>
</dbReference>
<dbReference type="NCBIfam" id="TIGR01311">
    <property type="entry name" value="glycerol_kin"/>
    <property type="match status" value="1"/>
</dbReference>
<dbReference type="PANTHER" id="PTHR10196:SF69">
    <property type="entry name" value="GLYCEROL KINASE"/>
    <property type="match status" value="1"/>
</dbReference>
<dbReference type="PROSITE" id="PS00933">
    <property type="entry name" value="FGGY_KINASES_1"/>
    <property type="match status" value="1"/>
</dbReference>
<dbReference type="Gene3D" id="3.30.420.40">
    <property type="match status" value="2"/>
</dbReference>